<dbReference type="AlphaFoldDB" id="A0A089PYV8"/>
<sequence>MPYLVGLTTESKSWCNTWSNIPFNVSARVVDQDTLAPAREVIVRLESTDSTSTWVGGTSNIIELETNYDGEIFAELKFGKAPPQGVTITATKIETDPADQKPAVREILMVAPTLHSHSFPIASGANNTITEADVAAGVYAVLPLDTPVAGDVVSFHFSDNPVIKHSEHNEGDKNLAVSVPDDFMTTGAHDTGYYITESSNNSTFSPVITVNVKRDSASSTIVDLPPVTVPRADANEGMINIAVATFGVEVCLSGTYKNLAVHKAGVTNSICNIYWKSYVGKKEIPEASSVFSFPVNAEADEKDIIVLDDSYEGGTDALRKLLYVLGEGTVKISYEMLIADGGKLHASAEQTYYVDVVAPGRK</sequence>
<dbReference type="RefSeq" id="WP_038477779.1">
    <property type="nucleotide sequence ID" value="NZ_CP009451.1"/>
</dbReference>
<protein>
    <submittedName>
        <fullName evidence="1">Uncharacterized protein</fullName>
    </submittedName>
</protein>
<accession>A0A089PYV8</accession>
<name>A0A089PYV8_9ENTR</name>
<keyword evidence="2" id="KW-1185">Reference proteome</keyword>
<proteinExistence type="predicted"/>
<evidence type="ECO:0000313" key="2">
    <source>
        <dbReference type="Proteomes" id="UP000029481"/>
    </source>
</evidence>
<dbReference type="KEGG" id="cnt:JT31_13410"/>
<organism evidence="1 2">
    <name type="scientific">Cedecea neteri</name>
    <dbReference type="NCBI Taxonomy" id="158822"/>
    <lineage>
        <taxon>Bacteria</taxon>
        <taxon>Pseudomonadati</taxon>
        <taxon>Pseudomonadota</taxon>
        <taxon>Gammaproteobacteria</taxon>
        <taxon>Enterobacterales</taxon>
        <taxon>Enterobacteriaceae</taxon>
        <taxon>Cedecea</taxon>
    </lineage>
</organism>
<reference evidence="1 2" key="1">
    <citation type="submission" date="2014-09" db="EMBL/GenBank/DDBJ databases">
        <title>Cedecea neteri SSMD04 Genome Sequencing.</title>
        <authorList>
            <person name="Tan J.-Y."/>
        </authorList>
    </citation>
    <scope>NUCLEOTIDE SEQUENCE [LARGE SCALE GENOMIC DNA]</scope>
    <source>
        <strain evidence="1 2">SSMD04</strain>
    </source>
</reference>
<dbReference type="Proteomes" id="UP000029481">
    <property type="component" value="Chromosome"/>
</dbReference>
<gene>
    <name evidence="1" type="ORF">JT31_13410</name>
</gene>
<dbReference type="EMBL" id="CP009451">
    <property type="protein sequence ID" value="AIR05572.1"/>
    <property type="molecule type" value="Genomic_DNA"/>
</dbReference>
<evidence type="ECO:0000313" key="1">
    <source>
        <dbReference type="EMBL" id="AIR05572.1"/>
    </source>
</evidence>